<feature type="domain" description="Rad4 beta-hairpin" evidence="7">
    <location>
        <begin position="535"/>
        <end position="595"/>
    </location>
</feature>
<feature type="compositionally biased region" description="Polar residues" evidence="6">
    <location>
        <begin position="1122"/>
        <end position="1144"/>
    </location>
</feature>
<name>A0A7D9CX93_DEKBR</name>
<sequence length="1179" mass="134776">MQSDVPSQYRDLLKQAIREGSVTINNERPLKKRKKHKSASPDIVPTNTASKLPSRKDFTNKGGKIEVISLSSGEELSNQEGNTTEVDSKNEKDKISSESNKIHSEDKNDDYTGNNGDDEKDVYDEEEDDDEEDEDYDSDEFEDVDLEHAPDLPESALPDYQSERKEINIPLKINKRKKKRQTIVSRQERQFRKQIHVLYLFTMVAHGVSRNSWCSDPKLLKEIKKEIPNNIRKQYLEYLTHRKLEKATVSSKTRRLLDILRQLMIYWYKSWTINENAPTIYKRSWDELDAAVSRQRMSKRKFIKAVKRHTGSRDIAAQGFVSLLRSIGIQARLIFSLQPPDFTNLSQVTSIAKKHNRKIVKIEEKIQRKSENHKNKGVAAVSQRDRLLNNLRVHRSAKTRYRSADDIEENEFEELFPVFWCEVWDKDAKQFITVDPIVKKTIEIVKTKSVLEPPTTSEHNNAYYVLGYDRLGGVRDITRRYTEHYNAKVRKKRITRDEDGNDWYNSLLKGACTIRRNKQNRIDKFEELEFEERSLREGMPNSIQDFKNHPIYVLESQLKANEVLRPRISCGSIRKKNKYNKTGELVPVYKRSNVQIVRSAKAWYMRGRVLKIGERPMKSRKKSKFVISKDPDNYNGSDAGEDEDDVVRLYAESQTKKFVPPAIVGGEIPRNAFGNIDIYRPWMIPEGCVHISDDRAERAAKIMGITFVPAAVGFDFDGGSKGGGSRATVKIQGVVTFKEYEPAVKLICQGLQEYDEEKSRRRTQLIAFRAWKILFKKMDIINRLNIEHGKVSEQKDKNKQLTDNLDSSDENEQGDERNEGDEGGFILGDAQNVDENMYFGDQNDDIGDVSDSEFENDEDEEAETDGENTEEVAEEPSKNASLEKTTDNDENIDSEKHVTGDMDQNSENSDDHVPDNVNQTQGDYEDFMNKIGLNSVSSGENVEGDGGFVIDDTNKLNLPEENVKLDEIIEERDQEDQLPRSNDVVDNCPETESNEKLSGNQEADYNKNTDGNDEYETFMHTIGLDKSSEKSEDNSDGEPISSPEQDDKKPMDEDDAFIQDLSKDLAGYTDNLSAYTNEKKHQKETTQDTEELKIEGSVGLKNPDLAATDDDVIYMSERKDVSSSSTESQNVTTTNPQSMNSNEKSPIEISSDSSAEIIDLDDGNSGEDDGYEFEYSDSM</sequence>
<feature type="compositionally biased region" description="Acidic residues" evidence="6">
    <location>
        <begin position="806"/>
        <end position="822"/>
    </location>
</feature>
<dbReference type="SMART" id="SM01032">
    <property type="entry name" value="BHD_3"/>
    <property type="match status" value="1"/>
</dbReference>
<dbReference type="SMART" id="SM01030">
    <property type="entry name" value="BHD_1"/>
    <property type="match status" value="1"/>
</dbReference>
<feature type="region of interest" description="Disordered" evidence="6">
    <location>
        <begin position="1076"/>
        <end position="1179"/>
    </location>
</feature>
<dbReference type="InterPro" id="IPR018326">
    <property type="entry name" value="Rad4_beta-hairpin_dom1"/>
</dbReference>
<dbReference type="GO" id="GO:0003684">
    <property type="term" value="F:damaged DNA binding"/>
    <property type="evidence" value="ECO:0007669"/>
    <property type="project" value="InterPro"/>
</dbReference>
<dbReference type="AlphaFoldDB" id="A0A7D9CX93"/>
<dbReference type="InterPro" id="IPR042488">
    <property type="entry name" value="Rad4_BHD3_sf"/>
</dbReference>
<evidence type="ECO:0000259" key="9">
    <source>
        <dbReference type="SMART" id="SM01032"/>
    </source>
</evidence>
<reference evidence="10 11" key="1">
    <citation type="submission" date="2019-07" db="EMBL/GenBank/DDBJ databases">
        <authorList>
            <person name="Friedrich A."/>
            <person name="Schacherer J."/>
        </authorList>
    </citation>
    <scope>NUCLEOTIDE SEQUENCE [LARGE SCALE GENOMIC DNA]</scope>
</reference>
<proteinExistence type="inferred from homology"/>
<dbReference type="GO" id="GO:0006298">
    <property type="term" value="P:mismatch repair"/>
    <property type="evidence" value="ECO:0007669"/>
    <property type="project" value="TreeGrafter"/>
</dbReference>
<feature type="compositionally biased region" description="Acidic residues" evidence="6">
    <location>
        <begin position="1158"/>
        <end position="1179"/>
    </location>
</feature>
<feature type="compositionally biased region" description="Basic and acidic residues" evidence="6">
    <location>
        <begin position="86"/>
        <end position="110"/>
    </location>
</feature>
<dbReference type="InterPro" id="IPR018325">
    <property type="entry name" value="Rad4/PNGase_transGLS-fold"/>
</dbReference>
<accession>A0A7D9CX93</accession>
<evidence type="ECO:0000256" key="4">
    <source>
        <dbReference type="ARBA" id="ARBA00023204"/>
    </source>
</evidence>
<dbReference type="InterPro" id="IPR038765">
    <property type="entry name" value="Papain-like_cys_pep_sf"/>
</dbReference>
<comment type="similarity">
    <text evidence="2">Belongs to the XPC family.</text>
</comment>
<dbReference type="PANTHER" id="PTHR12135">
    <property type="entry name" value="DNA REPAIR PROTEIN XP-C / RAD4"/>
    <property type="match status" value="1"/>
</dbReference>
<feature type="region of interest" description="Disordered" evidence="6">
    <location>
        <begin position="969"/>
        <end position="1057"/>
    </location>
</feature>
<dbReference type="GO" id="GO:0000111">
    <property type="term" value="C:nucleotide-excision repair factor 2 complex"/>
    <property type="evidence" value="ECO:0007669"/>
    <property type="project" value="TreeGrafter"/>
</dbReference>
<dbReference type="Pfam" id="PF03835">
    <property type="entry name" value="Rad4"/>
    <property type="match status" value="1"/>
</dbReference>
<feature type="domain" description="Rad4 beta-hairpin" evidence="9">
    <location>
        <begin position="668"/>
        <end position="748"/>
    </location>
</feature>
<dbReference type="SMART" id="SM01031">
    <property type="entry name" value="BHD_2"/>
    <property type="match status" value="1"/>
</dbReference>
<dbReference type="Gene3D" id="3.90.260.10">
    <property type="entry name" value="Transglutaminase-like"/>
    <property type="match status" value="1"/>
</dbReference>
<dbReference type="InterPro" id="IPR036985">
    <property type="entry name" value="Transglutaminase-like_sf"/>
</dbReference>
<dbReference type="Gene3D" id="3.30.70.2460">
    <property type="entry name" value="Rad4, beta-hairpin domain BHD3"/>
    <property type="match status" value="1"/>
</dbReference>
<comment type="subcellular location">
    <subcellularLocation>
        <location evidence="1">Nucleus</location>
    </subcellularLocation>
</comment>
<dbReference type="Pfam" id="PF10403">
    <property type="entry name" value="BHD_1"/>
    <property type="match status" value="1"/>
</dbReference>
<feature type="compositionally biased region" description="Polar residues" evidence="6">
    <location>
        <begin position="996"/>
        <end position="1009"/>
    </location>
</feature>
<keyword evidence="4" id="KW-0234">DNA repair</keyword>
<protein>
    <submittedName>
        <fullName evidence="10">DEBR0S2_14598g1_1</fullName>
    </submittedName>
</protein>
<organism evidence="10 11">
    <name type="scientific">Dekkera bruxellensis</name>
    <name type="common">Brettanomyces custersii</name>
    <dbReference type="NCBI Taxonomy" id="5007"/>
    <lineage>
        <taxon>Eukaryota</taxon>
        <taxon>Fungi</taxon>
        <taxon>Dikarya</taxon>
        <taxon>Ascomycota</taxon>
        <taxon>Saccharomycotina</taxon>
        <taxon>Pichiomycetes</taxon>
        <taxon>Pichiales</taxon>
        <taxon>Pichiaceae</taxon>
        <taxon>Brettanomyces</taxon>
    </lineage>
</organism>
<evidence type="ECO:0000256" key="5">
    <source>
        <dbReference type="ARBA" id="ARBA00023242"/>
    </source>
</evidence>
<evidence type="ECO:0000259" key="7">
    <source>
        <dbReference type="SMART" id="SM01030"/>
    </source>
</evidence>
<dbReference type="GO" id="GO:0003697">
    <property type="term" value="F:single-stranded DNA binding"/>
    <property type="evidence" value="ECO:0007669"/>
    <property type="project" value="TreeGrafter"/>
</dbReference>
<evidence type="ECO:0000259" key="8">
    <source>
        <dbReference type="SMART" id="SM01031"/>
    </source>
</evidence>
<keyword evidence="3" id="KW-0227">DNA damage</keyword>
<dbReference type="Pfam" id="PF10404">
    <property type="entry name" value="BHD_2"/>
    <property type="match status" value="1"/>
</dbReference>
<feature type="compositionally biased region" description="Acidic residues" evidence="6">
    <location>
        <begin position="116"/>
        <end position="145"/>
    </location>
</feature>
<dbReference type="GO" id="GO:0005737">
    <property type="term" value="C:cytoplasm"/>
    <property type="evidence" value="ECO:0007669"/>
    <property type="project" value="TreeGrafter"/>
</dbReference>
<dbReference type="InterPro" id="IPR018328">
    <property type="entry name" value="Rad4_beta-hairpin_dom3"/>
</dbReference>
<dbReference type="InterPro" id="IPR018327">
    <property type="entry name" value="BHD_2"/>
</dbReference>
<feature type="region of interest" description="Disordered" evidence="6">
    <location>
        <begin position="19"/>
        <end position="163"/>
    </location>
</feature>
<feature type="region of interest" description="Disordered" evidence="6">
    <location>
        <begin position="793"/>
        <end position="924"/>
    </location>
</feature>
<evidence type="ECO:0000256" key="3">
    <source>
        <dbReference type="ARBA" id="ARBA00022763"/>
    </source>
</evidence>
<evidence type="ECO:0000256" key="1">
    <source>
        <dbReference type="ARBA" id="ARBA00004123"/>
    </source>
</evidence>
<dbReference type="PANTHER" id="PTHR12135:SF0">
    <property type="entry name" value="DNA REPAIR PROTEIN COMPLEMENTING XP-C CELLS"/>
    <property type="match status" value="1"/>
</dbReference>
<gene>
    <name evidence="10" type="ORF">DEBR0S2_14598G</name>
</gene>
<dbReference type="Pfam" id="PF10405">
    <property type="entry name" value="BHD_3"/>
    <property type="match status" value="1"/>
</dbReference>
<dbReference type="Gene3D" id="3.30.60.290">
    <property type="entry name" value="Rad4, beta-hairpin domain BHD2"/>
    <property type="match status" value="1"/>
</dbReference>
<evidence type="ECO:0000256" key="2">
    <source>
        <dbReference type="ARBA" id="ARBA00009525"/>
    </source>
</evidence>
<evidence type="ECO:0000256" key="6">
    <source>
        <dbReference type="SAM" id="MobiDB-lite"/>
    </source>
</evidence>
<dbReference type="SUPFAM" id="SSF54001">
    <property type="entry name" value="Cysteine proteinases"/>
    <property type="match status" value="1"/>
</dbReference>
<dbReference type="GO" id="GO:0071942">
    <property type="term" value="C:XPC complex"/>
    <property type="evidence" value="ECO:0007669"/>
    <property type="project" value="TreeGrafter"/>
</dbReference>
<feature type="compositionally biased region" description="Acidic residues" evidence="6">
    <location>
        <begin position="842"/>
        <end position="874"/>
    </location>
</feature>
<feature type="compositionally biased region" description="Basic and acidic residues" evidence="6">
    <location>
        <begin position="1077"/>
        <end position="1094"/>
    </location>
</feature>
<dbReference type="EMBL" id="CABFWN010000002">
    <property type="protein sequence ID" value="VUG17716.1"/>
    <property type="molecule type" value="Genomic_DNA"/>
</dbReference>
<keyword evidence="5" id="KW-0539">Nucleus</keyword>
<feature type="compositionally biased region" description="Polar residues" evidence="6">
    <location>
        <begin position="69"/>
        <end position="85"/>
    </location>
</feature>
<evidence type="ECO:0000313" key="11">
    <source>
        <dbReference type="Proteomes" id="UP000478008"/>
    </source>
</evidence>
<dbReference type="InterPro" id="IPR004583">
    <property type="entry name" value="DNA_repair_Rad4"/>
</dbReference>
<dbReference type="GO" id="GO:0006289">
    <property type="term" value="P:nucleotide-excision repair"/>
    <property type="evidence" value="ECO:0007669"/>
    <property type="project" value="InterPro"/>
</dbReference>
<feature type="domain" description="Rad4 beta-hairpin" evidence="8">
    <location>
        <begin position="597"/>
        <end position="661"/>
    </location>
</feature>
<dbReference type="Gene3D" id="2.20.20.110">
    <property type="entry name" value="Rad4, beta-hairpin domain BHD1"/>
    <property type="match status" value="1"/>
</dbReference>
<keyword evidence="11" id="KW-1185">Reference proteome</keyword>
<evidence type="ECO:0000313" key="10">
    <source>
        <dbReference type="EMBL" id="VUG17716.1"/>
    </source>
</evidence>
<dbReference type="Proteomes" id="UP000478008">
    <property type="component" value="Unassembled WGS sequence"/>
</dbReference>
<feature type="compositionally biased region" description="Low complexity" evidence="6">
    <location>
        <begin position="1147"/>
        <end position="1157"/>
    </location>
</feature>